<organism evidence="2 3">
    <name type="scientific">Candidatus Jacksonbacteria bacterium RIFCSPLOWO2_02_FULL_44_20</name>
    <dbReference type="NCBI Taxonomy" id="1798460"/>
    <lineage>
        <taxon>Bacteria</taxon>
        <taxon>Candidatus Jacksoniibacteriota</taxon>
    </lineage>
</organism>
<dbReference type="InterPro" id="IPR027275">
    <property type="entry name" value="PRC-brl_dom"/>
</dbReference>
<dbReference type="Pfam" id="PF05239">
    <property type="entry name" value="PRC"/>
    <property type="match status" value="1"/>
</dbReference>
<reference evidence="2 3" key="1">
    <citation type="journal article" date="2016" name="Nat. Commun.">
        <title>Thousands of microbial genomes shed light on interconnected biogeochemical processes in an aquifer system.</title>
        <authorList>
            <person name="Anantharaman K."/>
            <person name="Brown C.T."/>
            <person name="Hug L.A."/>
            <person name="Sharon I."/>
            <person name="Castelle C.J."/>
            <person name="Probst A.J."/>
            <person name="Thomas B.C."/>
            <person name="Singh A."/>
            <person name="Wilkins M.J."/>
            <person name="Karaoz U."/>
            <person name="Brodie E.L."/>
            <person name="Williams K.H."/>
            <person name="Hubbard S.S."/>
            <person name="Banfield J.F."/>
        </authorList>
    </citation>
    <scope>NUCLEOTIDE SEQUENCE [LARGE SCALE GENOMIC DNA]</scope>
</reference>
<dbReference type="InterPro" id="IPR011033">
    <property type="entry name" value="PRC_barrel-like_sf"/>
</dbReference>
<dbReference type="Proteomes" id="UP000178315">
    <property type="component" value="Unassembled WGS sequence"/>
</dbReference>
<sequence>MLINSEKLIGLKVETQNGTYLGRVQSFNIDIDIQEVRSYNIKPTLLASLLGRQEGGIFSDGFIIHHKQVVSISEEKMIVLDNVVKYKKESMAFAGGVVADT</sequence>
<feature type="domain" description="PRC-barrel" evidence="1">
    <location>
        <begin position="6"/>
        <end position="79"/>
    </location>
</feature>
<protein>
    <recommendedName>
        <fullName evidence="1">PRC-barrel domain-containing protein</fullName>
    </recommendedName>
</protein>
<proteinExistence type="predicted"/>
<evidence type="ECO:0000259" key="1">
    <source>
        <dbReference type="Pfam" id="PF05239"/>
    </source>
</evidence>
<gene>
    <name evidence="2" type="ORF">A3H61_03765</name>
</gene>
<name>A0A1G2A6A7_9BACT</name>
<dbReference type="SUPFAM" id="SSF50346">
    <property type="entry name" value="PRC-barrel domain"/>
    <property type="match status" value="1"/>
</dbReference>
<dbReference type="EMBL" id="MHJU01000036">
    <property type="protein sequence ID" value="OGY72408.1"/>
    <property type="molecule type" value="Genomic_DNA"/>
</dbReference>
<dbReference type="Gene3D" id="2.30.30.240">
    <property type="entry name" value="PRC-barrel domain"/>
    <property type="match status" value="1"/>
</dbReference>
<comment type="caution">
    <text evidence="2">The sequence shown here is derived from an EMBL/GenBank/DDBJ whole genome shotgun (WGS) entry which is preliminary data.</text>
</comment>
<evidence type="ECO:0000313" key="2">
    <source>
        <dbReference type="EMBL" id="OGY72408.1"/>
    </source>
</evidence>
<dbReference type="AlphaFoldDB" id="A0A1G2A6A7"/>
<accession>A0A1G2A6A7</accession>
<evidence type="ECO:0000313" key="3">
    <source>
        <dbReference type="Proteomes" id="UP000178315"/>
    </source>
</evidence>